<keyword evidence="3" id="KW-0808">Transferase</keyword>
<evidence type="ECO:0000256" key="6">
    <source>
        <dbReference type="ARBA" id="ARBA00022840"/>
    </source>
</evidence>
<evidence type="ECO:0000256" key="9">
    <source>
        <dbReference type="SAM" id="Phobius"/>
    </source>
</evidence>
<dbReference type="InterPro" id="IPR000719">
    <property type="entry name" value="Prot_kinase_dom"/>
</dbReference>
<feature type="compositionally biased region" description="Pro residues" evidence="8">
    <location>
        <begin position="302"/>
        <end position="317"/>
    </location>
</feature>
<keyword evidence="12" id="KW-1185">Reference proteome</keyword>
<feature type="transmembrane region" description="Helical" evidence="9">
    <location>
        <begin position="328"/>
        <end position="349"/>
    </location>
</feature>
<feature type="domain" description="Protein kinase" evidence="10">
    <location>
        <begin position="9"/>
        <end position="350"/>
    </location>
</feature>
<keyword evidence="5" id="KW-0418">Kinase</keyword>
<dbReference type="EMBL" id="BAAAME010000010">
    <property type="protein sequence ID" value="GAA1751820.1"/>
    <property type="molecule type" value="Genomic_DNA"/>
</dbReference>
<keyword evidence="9" id="KW-0812">Transmembrane</keyword>
<reference evidence="12" key="1">
    <citation type="journal article" date="2019" name="Int. J. Syst. Evol. Microbiol.">
        <title>The Global Catalogue of Microorganisms (GCM) 10K type strain sequencing project: providing services to taxonomists for standard genome sequencing and annotation.</title>
        <authorList>
            <consortium name="The Broad Institute Genomics Platform"/>
            <consortium name="The Broad Institute Genome Sequencing Center for Infectious Disease"/>
            <person name="Wu L."/>
            <person name="Ma J."/>
        </authorList>
    </citation>
    <scope>NUCLEOTIDE SEQUENCE [LARGE SCALE GENOMIC DNA]</scope>
    <source>
        <strain evidence="12">JCM 13518</strain>
    </source>
</reference>
<feature type="region of interest" description="Disordered" evidence="8">
    <location>
        <begin position="289"/>
        <end position="323"/>
    </location>
</feature>
<keyword evidence="9" id="KW-1133">Transmembrane helix</keyword>
<protein>
    <recommendedName>
        <fullName evidence="1">non-specific serine/threonine protein kinase</fullName>
        <ecNumber evidence="1">2.7.11.1</ecNumber>
    </recommendedName>
</protein>
<dbReference type="PANTHER" id="PTHR43289:SF6">
    <property type="entry name" value="SERINE_THREONINE-PROTEIN KINASE NEKL-3"/>
    <property type="match status" value="1"/>
</dbReference>
<evidence type="ECO:0000256" key="4">
    <source>
        <dbReference type="ARBA" id="ARBA00022741"/>
    </source>
</evidence>
<keyword evidence="6 7" id="KW-0067">ATP-binding</keyword>
<evidence type="ECO:0000256" key="1">
    <source>
        <dbReference type="ARBA" id="ARBA00012513"/>
    </source>
</evidence>
<dbReference type="PANTHER" id="PTHR43289">
    <property type="entry name" value="MITOGEN-ACTIVATED PROTEIN KINASE KINASE KINASE 20-RELATED"/>
    <property type="match status" value="1"/>
</dbReference>
<dbReference type="PROSITE" id="PS00107">
    <property type="entry name" value="PROTEIN_KINASE_ATP"/>
    <property type="match status" value="1"/>
</dbReference>
<evidence type="ECO:0000313" key="11">
    <source>
        <dbReference type="EMBL" id="GAA1751820.1"/>
    </source>
</evidence>
<dbReference type="SMART" id="SM00220">
    <property type="entry name" value="S_TKc"/>
    <property type="match status" value="1"/>
</dbReference>
<dbReference type="InterPro" id="IPR011009">
    <property type="entry name" value="Kinase-like_dom_sf"/>
</dbReference>
<proteinExistence type="predicted"/>
<organism evidence="11 12">
    <name type="scientific">Aeromicrobium alkaliterrae</name>
    <dbReference type="NCBI Taxonomy" id="302168"/>
    <lineage>
        <taxon>Bacteria</taxon>
        <taxon>Bacillati</taxon>
        <taxon>Actinomycetota</taxon>
        <taxon>Actinomycetes</taxon>
        <taxon>Propionibacteriales</taxon>
        <taxon>Nocardioidaceae</taxon>
        <taxon>Aeromicrobium</taxon>
    </lineage>
</organism>
<dbReference type="Gene3D" id="3.30.200.20">
    <property type="entry name" value="Phosphorylase Kinase, domain 1"/>
    <property type="match status" value="1"/>
</dbReference>
<dbReference type="PROSITE" id="PS00108">
    <property type="entry name" value="PROTEIN_KINASE_ST"/>
    <property type="match status" value="1"/>
</dbReference>
<evidence type="ECO:0000256" key="5">
    <source>
        <dbReference type="ARBA" id="ARBA00022777"/>
    </source>
</evidence>
<dbReference type="Gene3D" id="1.10.510.10">
    <property type="entry name" value="Transferase(Phosphotransferase) domain 1"/>
    <property type="match status" value="1"/>
</dbReference>
<dbReference type="Proteomes" id="UP001501057">
    <property type="component" value="Unassembled WGS sequence"/>
</dbReference>
<evidence type="ECO:0000256" key="7">
    <source>
        <dbReference type="PROSITE-ProRule" id="PRU10141"/>
    </source>
</evidence>
<name>A0ABP4WFQ4_9ACTN</name>
<evidence type="ECO:0000313" key="12">
    <source>
        <dbReference type="Proteomes" id="UP001501057"/>
    </source>
</evidence>
<dbReference type="CDD" id="cd14014">
    <property type="entry name" value="STKc_PknB_like"/>
    <property type="match status" value="1"/>
</dbReference>
<accession>A0ABP4WFQ4</accession>
<evidence type="ECO:0000256" key="8">
    <source>
        <dbReference type="SAM" id="MobiDB-lite"/>
    </source>
</evidence>
<dbReference type="Pfam" id="PF00069">
    <property type="entry name" value="Pkinase"/>
    <property type="match status" value="1"/>
</dbReference>
<dbReference type="SUPFAM" id="SSF56112">
    <property type="entry name" value="Protein kinase-like (PK-like)"/>
    <property type="match status" value="1"/>
</dbReference>
<sequence length="350" mass="36905">MTQVFAGRYQLVDLLGRGGMGDVWRVWDLRDGVYRAAKLQRQADSASLLRFVRESSTSVEHPHVVAPTGWSAEDGTVLFAMPIIAGGSVAQVVADHGPLPDAWVQEVGRQLFVALQAVHDAGLVHRDVKPANLLLEATGTASPVLRLSDFGIAAVVDEPRLTRAWEVVHTPGYAAPEVFTDADPSPLQDLYAAGVVLAEMLTAARPRPDGIVPVPPGPLGPVVQRLVEPDPARRFASAREAGAALSAVVVAPATGEPVEVFSHLPEWPEGWGPGGPGTATPPTAARVAVRADEPTRRRPVTPRQPLPGPPVETPPAPQRRSERRGVPVGAWLLAVAGVGLVVAAVVTGVR</sequence>
<evidence type="ECO:0000256" key="2">
    <source>
        <dbReference type="ARBA" id="ARBA00022527"/>
    </source>
</evidence>
<dbReference type="PROSITE" id="PS50011">
    <property type="entry name" value="PROTEIN_KINASE_DOM"/>
    <property type="match status" value="1"/>
</dbReference>
<evidence type="ECO:0000259" key="10">
    <source>
        <dbReference type="PROSITE" id="PS50011"/>
    </source>
</evidence>
<keyword evidence="2" id="KW-0723">Serine/threonine-protein kinase</keyword>
<dbReference type="InterPro" id="IPR008271">
    <property type="entry name" value="Ser/Thr_kinase_AS"/>
</dbReference>
<dbReference type="RefSeq" id="WP_344203884.1">
    <property type="nucleotide sequence ID" value="NZ_BAAAME010000010.1"/>
</dbReference>
<gene>
    <name evidence="11" type="ORF">GCM10009710_34550</name>
</gene>
<keyword evidence="9" id="KW-0472">Membrane</keyword>
<evidence type="ECO:0000256" key="3">
    <source>
        <dbReference type="ARBA" id="ARBA00022679"/>
    </source>
</evidence>
<dbReference type="EC" id="2.7.11.1" evidence="1"/>
<dbReference type="InterPro" id="IPR017441">
    <property type="entry name" value="Protein_kinase_ATP_BS"/>
</dbReference>
<feature type="binding site" evidence="7">
    <location>
        <position position="38"/>
    </location>
    <ligand>
        <name>ATP</name>
        <dbReference type="ChEBI" id="CHEBI:30616"/>
    </ligand>
</feature>
<comment type="caution">
    <text evidence="11">The sequence shown here is derived from an EMBL/GenBank/DDBJ whole genome shotgun (WGS) entry which is preliminary data.</text>
</comment>
<keyword evidence="4 7" id="KW-0547">Nucleotide-binding</keyword>